<name>A0A5C1A517_9BACT</name>
<feature type="signal peptide" evidence="2">
    <location>
        <begin position="1"/>
        <end position="23"/>
    </location>
</feature>
<keyword evidence="4" id="KW-1185">Reference proteome</keyword>
<reference evidence="4" key="1">
    <citation type="submission" date="2019-08" db="EMBL/GenBank/DDBJ databases">
        <title>Limnoglobus roseus gen. nov., sp. nov., a novel freshwater planctomycete with a giant genome from the family Gemmataceae.</title>
        <authorList>
            <person name="Kulichevskaya I.S."/>
            <person name="Naumoff D.G."/>
            <person name="Miroshnikov K."/>
            <person name="Ivanova A."/>
            <person name="Philippov D.A."/>
            <person name="Hakobyan A."/>
            <person name="Rijpstra I.C."/>
            <person name="Sinninghe Damste J.S."/>
            <person name="Liesack W."/>
            <person name="Dedysh S.N."/>
        </authorList>
    </citation>
    <scope>NUCLEOTIDE SEQUENCE [LARGE SCALE GENOMIC DNA]</scope>
    <source>
        <strain evidence="4">PX52</strain>
    </source>
</reference>
<feature type="compositionally biased region" description="Low complexity" evidence="1">
    <location>
        <begin position="113"/>
        <end position="123"/>
    </location>
</feature>
<feature type="compositionally biased region" description="Pro residues" evidence="1">
    <location>
        <begin position="80"/>
        <end position="112"/>
    </location>
</feature>
<feature type="chain" id="PRO_5022807563" evidence="2">
    <location>
        <begin position="24"/>
        <end position="497"/>
    </location>
</feature>
<sequence length="497" mass="51672">MHYGRRLLLSAIVLGAGSASLKAQVDIQPVTWPPRAAPRVVPAAPNCPPLPVTPLLPCPPGSTIPLTPGMPGAPVAPGPIVPTIPGAPTPATPPGSPAAPARPPEPETPVTPAPNLNLNNNNNDGTLATAAPRGGEAQRSALPQVFGDLFGGGFVAGPLPVVVNSAGQIVSPLPIVVNTATGQKSVLSVPGARPAPTDELLLGRPATGARGSNATTIAVSPGPGQVFDQSLAAFVSRVPQVSRGAFKITENDTPRPTTRAYFTYNFYDYIGKGIGGPDVPRIMLHQETFGYEQALGGGQYSLGLRLPYNQIVSTGFLNSSMLGDITLTSKFILRENEHGDLLSGGMLLTVPTGSNPFPSSLTGTNVRGVLFQPYLGGILLGEDGRAFVQGFSSIIIPSDSDDTTFLSNSVNIGYKVIDNAQGRISSVVPIFEMHLNTPLNHRGTRSDPVGFVDTFTVLAGNHILFRNGLSVGAACGTPITGPRPFSLQATLQVNYRF</sequence>
<evidence type="ECO:0000313" key="3">
    <source>
        <dbReference type="EMBL" id="QEL13433.1"/>
    </source>
</evidence>
<evidence type="ECO:0000256" key="1">
    <source>
        <dbReference type="SAM" id="MobiDB-lite"/>
    </source>
</evidence>
<dbReference type="KEGG" id="lrs:PX52LOC_00290"/>
<keyword evidence="2" id="KW-0732">Signal</keyword>
<proteinExistence type="predicted"/>
<evidence type="ECO:0000313" key="4">
    <source>
        <dbReference type="Proteomes" id="UP000324974"/>
    </source>
</evidence>
<organism evidence="3 4">
    <name type="scientific">Limnoglobus roseus</name>
    <dbReference type="NCBI Taxonomy" id="2598579"/>
    <lineage>
        <taxon>Bacteria</taxon>
        <taxon>Pseudomonadati</taxon>
        <taxon>Planctomycetota</taxon>
        <taxon>Planctomycetia</taxon>
        <taxon>Gemmatales</taxon>
        <taxon>Gemmataceae</taxon>
        <taxon>Limnoglobus</taxon>
    </lineage>
</organism>
<feature type="region of interest" description="Disordered" evidence="1">
    <location>
        <begin position="80"/>
        <end position="136"/>
    </location>
</feature>
<accession>A0A5C1A517</accession>
<protein>
    <submittedName>
        <fullName evidence="3">Uncharacterized protein</fullName>
    </submittedName>
</protein>
<evidence type="ECO:0000256" key="2">
    <source>
        <dbReference type="SAM" id="SignalP"/>
    </source>
</evidence>
<gene>
    <name evidence="3" type="ORF">PX52LOC_00290</name>
</gene>
<dbReference type="Proteomes" id="UP000324974">
    <property type="component" value="Chromosome"/>
</dbReference>
<dbReference type="EMBL" id="CP042425">
    <property type="protein sequence ID" value="QEL13433.1"/>
    <property type="molecule type" value="Genomic_DNA"/>
</dbReference>
<dbReference type="AlphaFoldDB" id="A0A5C1A517"/>